<accession>A0A7W9WTK1</accession>
<dbReference type="EMBL" id="JACHBW010000009">
    <property type="protein sequence ID" value="MBB6103422.1"/>
    <property type="molecule type" value="Genomic_DNA"/>
</dbReference>
<comment type="caution">
    <text evidence="4">The sequence shown here is derived from an EMBL/GenBank/DDBJ whole genome shotgun (WGS) entry which is preliminary data.</text>
</comment>
<dbReference type="SUPFAM" id="SSF52172">
    <property type="entry name" value="CheY-like"/>
    <property type="match status" value="1"/>
</dbReference>
<keyword evidence="5" id="KW-1185">Reference proteome</keyword>
<dbReference type="GO" id="GO:0000160">
    <property type="term" value="P:phosphorelay signal transduction system"/>
    <property type="evidence" value="ECO:0007669"/>
    <property type="project" value="InterPro"/>
</dbReference>
<dbReference type="PANTHER" id="PTHR44591">
    <property type="entry name" value="STRESS RESPONSE REGULATOR PROTEIN 1"/>
    <property type="match status" value="1"/>
</dbReference>
<dbReference type="InterPro" id="IPR050595">
    <property type="entry name" value="Bact_response_regulator"/>
</dbReference>
<evidence type="ECO:0000256" key="2">
    <source>
        <dbReference type="PROSITE-ProRule" id="PRU00169"/>
    </source>
</evidence>
<sequence length="115" mass="12548">MVDDDEALRESLPDLVSVFGYAVSVFSSAEAFLASAIVDQTDCLILDLNMPGMGGLGLLRELKHNKRKLPVVFITAHQDDALRERLLRQGAIDCLYKPFSDTALLAALKNALGED</sequence>
<protein>
    <submittedName>
        <fullName evidence="4">FixJ family two-component response regulator</fullName>
    </submittedName>
</protein>
<dbReference type="PANTHER" id="PTHR44591:SF25">
    <property type="entry name" value="CHEMOTAXIS TWO-COMPONENT RESPONSE REGULATOR"/>
    <property type="match status" value="1"/>
</dbReference>
<evidence type="ECO:0000259" key="3">
    <source>
        <dbReference type="PROSITE" id="PS50110"/>
    </source>
</evidence>
<organism evidence="4 5">
    <name type="scientific">Paraburkholderia bannensis</name>
    <dbReference type="NCBI Taxonomy" id="765414"/>
    <lineage>
        <taxon>Bacteria</taxon>
        <taxon>Pseudomonadati</taxon>
        <taxon>Pseudomonadota</taxon>
        <taxon>Betaproteobacteria</taxon>
        <taxon>Burkholderiales</taxon>
        <taxon>Burkholderiaceae</taxon>
        <taxon>Paraburkholderia</taxon>
    </lineage>
</organism>
<dbReference type="Proteomes" id="UP000571554">
    <property type="component" value="Unassembled WGS sequence"/>
</dbReference>
<reference evidence="4 5" key="1">
    <citation type="submission" date="2020-08" db="EMBL/GenBank/DDBJ databases">
        <title>Above-ground endophytic microbial communities from plants in different locations in the United States.</title>
        <authorList>
            <person name="Frank C."/>
        </authorList>
    </citation>
    <scope>NUCLEOTIDE SEQUENCE [LARGE SCALE GENOMIC DNA]</scope>
    <source>
        <strain evidence="4 5">WP4_2_2</strain>
    </source>
</reference>
<keyword evidence="1 2" id="KW-0597">Phosphoprotein</keyword>
<dbReference type="PROSITE" id="PS50110">
    <property type="entry name" value="RESPONSE_REGULATORY"/>
    <property type="match status" value="1"/>
</dbReference>
<evidence type="ECO:0000256" key="1">
    <source>
        <dbReference type="ARBA" id="ARBA00022553"/>
    </source>
</evidence>
<proteinExistence type="predicted"/>
<dbReference type="InterPro" id="IPR011006">
    <property type="entry name" value="CheY-like_superfamily"/>
</dbReference>
<dbReference type="InterPro" id="IPR001789">
    <property type="entry name" value="Sig_transdc_resp-reg_receiver"/>
</dbReference>
<feature type="domain" description="Response regulatory" evidence="3">
    <location>
        <begin position="1"/>
        <end position="112"/>
    </location>
</feature>
<gene>
    <name evidence="4" type="ORF">F4827_003277</name>
</gene>
<name>A0A7W9WTK1_9BURK</name>
<dbReference type="SMART" id="SM00448">
    <property type="entry name" value="REC"/>
    <property type="match status" value="1"/>
</dbReference>
<dbReference type="AlphaFoldDB" id="A0A7W9WTK1"/>
<evidence type="ECO:0000313" key="4">
    <source>
        <dbReference type="EMBL" id="MBB6103422.1"/>
    </source>
</evidence>
<evidence type="ECO:0000313" key="5">
    <source>
        <dbReference type="Proteomes" id="UP000571554"/>
    </source>
</evidence>
<dbReference type="RefSeq" id="WP_260175244.1">
    <property type="nucleotide sequence ID" value="NZ_JACHBW010000009.1"/>
</dbReference>
<dbReference type="Pfam" id="PF00072">
    <property type="entry name" value="Response_reg"/>
    <property type="match status" value="1"/>
</dbReference>
<dbReference type="Gene3D" id="3.40.50.2300">
    <property type="match status" value="1"/>
</dbReference>
<feature type="modified residue" description="4-aspartylphosphate" evidence="2">
    <location>
        <position position="47"/>
    </location>
</feature>